<reference evidence="7" key="2">
    <citation type="journal article" date="2024" name="Nature">
        <title>Anoxygenic phototroph of the Chloroflexota uses a type I reaction centre.</title>
        <authorList>
            <person name="Tsuji J.M."/>
            <person name="Shaw N.A."/>
            <person name="Nagashima S."/>
            <person name="Venkiteswaran J.J."/>
            <person name="Schiff S.L."/>
            <person name="Watanabe T."/>
            <person name="Fukui M."/>
            <person name="Hanada S."/>
            <person name="Tank M."/>
            <person name="Neufeld J.D."/>
        </authorList>
    </citation>
    <scope>NUCLEOTIDE SEQUENCE</scope>
    <source>
        <strain evidence="7">L227-S17</strain>
    </source>
</reference>
<keyword evidence="3" id="KW-0378">Hydrolase</keyword>
<evidence type="ECO:0000256" key="2">
    <source>
        <dbReference type="ARBA" id="ARBA00022670"/>
    </source>
</evidence>
<dbReference type="InterPro" id="IPR036034">
    <property type="entry name" value="PDZ_sf"/>
</dbReference>
<dbReference type="GO" id="GO:0006508">
    <property type="term" value="P:proteolysis"/>
    <property type="evidence" value="ECO:0007669"/>
    <property type="project" value="UniProtKB-KW"/>
</dbReference>
<dbReference type="InterPro" id="IPR009003">
    <property type="entry name" value="Peptidase_S1_PA"/>
</dbReference>
<evidence type="ECO:0000313" key="9">
    <source>
        <dbReference type="Proteomes" id="UP001431572"/>
    </source>
</evidence>
<gene>
    <name evidence="6" type="ORF">HXX08_19545</name>
    <name evidence="7" type="ORF">OZ401_003591</name>
</gene>
<dbReference type="SUPFAM" id="SSF50494">
    <property type="entry name" value="Trypsin-like serine proteases"/>
    <property type="match status" value="1"/>
</dbReference>
<evidence type="ECO:0000256" key="4">
    <source>
        <dbReference type="SAM" id="SignalP"/>
    </source>
</evidence>
<dbReference type="PANTHER" id="PTHR43343:SF3">
    <property type="entry name" value="PROTEASE DO-LIKE 8, CHLOROPLASTIC"/>
    <property type="match status" value="1"/>
</dbReference>
<dbReference type="Gene3D" id="2.40.10.10">
    <property type="entry name" value="Trypsin-like serine proteases"/>
    <property type="match status" value="2"/>
</dbReference>
<sequence>MYRLKISILFILLLSLALSACSDTTPTATTTTQVSSQTVTVPTTISTDTSKPAATAAATSTAAKITPTATTVLSADQVESNSVVGVVKSASPAVVTVYTKATRTTTGSQFTVGTGSGAIISEDGYIITNAHVVTGAQGISVAFNNGQKVVTAKLIGEDDDGDIAVLKVDVKVPAVLKFGDSSKLEIGETVIAIGAALGDFRNSVTKGVVSGINRTIPGDTSPNVYIQTDAPINHGNSGGPLLNLKGEIIGINTAVVRSVSGSSSTSSASDVAEGLGFSIPSNVAGMISEQLMTKGVASKPYFGIRYQMITPAIAGTSLSGISIPEVEGAWISPSGRQPGVVAGGPADKAGLKDNDIITAINGVPLNDLNPLVTAILKYKPNDTISLTVQRGKDTLTLQLTLGERPKTLN</sequence>
<dbReference type="EMBL" id="CP128400">
    <property type="protein sequence ID" value="WJW67996.1"/>
    <property type="molecule type" value="Genomic_DNA"/>
</dbReference>
<evidence type="ECO:0000256" key="1">
    <source>
        <dbReference type="ARBA" id="ARBA00010541"/>
    </source>
</evidence>
<dbReference type="InterPro" id="IPR051201">
    <property type="entry name" value="Chloro_Bact_Ser_Proteases"/>
</dbReference>
<dbReference type="PANTHER" id="PTHR43343">
    <property type="entry name" value="PEPTIDASE S12"/>
    <property type="match status" value="1"/>
</dbReference>
<keyword evidence="9" id="KW-1185">Reference proteome</keyword>
<dbReference type="AlphaFoldDB" id="A0A8T7M7D6"/>
<dbReference type="InterPro" id="IPR001478">
    <property type="entry name" value="PDZ"/>
</dbReference>
<protein>
    <submittedName>
        <fullName evidence="6">Trypsin-like peptidase domain-containing protein</fullName>
    </submittedName>
</protein>
<feature type="chain" id="PRO_5035733829" evidence="4">
    <location>
        <begin position="23"/>
        <end position="409"/>
    </location>
</feature>
<dbReference type="PROSITE" id="PS51257">
    <property type="entry name" value="PROKAR_LIPOPROTEIN"/>
    <property type="match status" value="1"/>
</dbReference>
<dbReference type="InterPro" id="IPR043504">
    <property type="entry name" value="Peptidase_S1_PA_chymotrypsin"/>
</dbReference>
<dbReference type="Proteomes" id="UP001431572">
    <property type="component" value="Chromosome 2"/>
</dbReference>
<evidence type="ECO:0000256" key="3">
    <source>
        <dbReference type="ARBA" id="ARBA00022801"/>
    </source>
</evidence>
<evidence type="ECO:0000259" key="5">
    <source>
        <dbReference type="PROSITE" id="PS50106"/>
    </source>
</evidence>
<dbReference type="PRINTS" id="PR00834">
    <property type="entry name" value="PROTEASES2C"/>
</dbReference>
<keyword evidence="4" id="KW-0732">Signal</keyword>
<dbReference type="GO" id="GO:0004252">
    <property type="term" value="F:serine-type endopeptidase activity"/>
    <property type="evidence" value="ECO:0007669"/>
    <property type="project" value="InterPro"/>
</dbReference>
<proteinExistence type="inferred from homology"/>
<evidence type="ECO:0000313" key="7">
    <source>
        <dbReference type="EMBL" id="WJW67996.1"/>
    </source>
</evidence>
<keyword evidence="2" id="KW-0645">Protease</keyword>
<evidence type="ECO:0000313" key="6">
    <source>
        <dbReference type="EMBL" id="NWJ48055.1"/>
    </source>
</evidence>
<comment type="similarity">
    <text evidence="1">Belongs to the peptidase S1C family.</text>
</comment>
<organism evidence="6 8">
    <name type="scientific">Candidatus Chlorohelix allophototropha</name>
    <dbReference type="NCBI Taxonomy" id="3003348"/>
    <lineage>
        <taxon>Bacteria</taxon>
        <taxon>Bacillati</taxon>
        <taxon>Chloroflexota</taxon>
        <taxon>Chloroflexia</taxon>
        <taxon>Candidatus Chloroheliales</taxon>
        <taxon>Candidatus Chloroheliaceae</taxon>
        <taxon>Candidatus Chlorohelix</taxon>
    </lineage>
</organism>
<reference evidence="6 8" key="1">
    <citation type="submission" date="2020-06" db="EMBL/GenBank/DDBJ databases">
        <title>Anoxygenic phototrophic Chloroflexota member uses a Type I reaction center.</title>
        <authorList>
            <person name="Tsuji J.M."/>
            <person name="Shaw N.A."/>
            <person name="Nagashima S."/>
            <person name="Venkiteswaran J."/>
            <person name="Schiff S.L."/>
            <person name="Hanada S."/>
            <person name="Tank M."/>
            <person name="Neufeld J.D."/>
        </authorList>
    </citation>
    <scope>NUCLEOTIDE SEQUENCE [LARGE SCALE GENOMIC DNA]</scope>
    <source>
        <strain evidence="6">L227-S17</strain>
    </source>
</reference>
<accession>A0A8T7M7D6</accession>
<dbReference type="Pfam" id="PF13365">
    <property type="entry name" value="Trypsin_2"/>
    <property type="match status" value="1"/>
</dbReference>
<evidence type="ECO:0000313" key="8">
    <source>
        <dbReference type="Proteomes" id="UP000521676"/>
    </source>
</evidence>
<dbReference type="Gene3D" id="2.30.42.10">
    <property type="match status" value="1"/>
</dbReference>
<dbReference type="RefSeq" id="WP_341469900.1">
    <property type="nucleotide sequence ID" value="NZ_CP128400.1"/>
</dbReference>
<dbReference type="PROSITE" id="PS50106">
    <property type="entry name" value="PDZ"/>
    <property type="match status" value="1"/>
</dbReference>
<feature type="domain" description="PDZ" evidence="5">
    <location>
        <begin position="340"/>
        <end position="392"/>
    </location>
</feature>
<dbReference type="Pfam" id="PF13180">
    <property type="entry name" value="PDZ_2"/>
    <property type="match status" value="1"/>
</dbReference>
<dbReference type="EMBL" id="JACATZ010000003">
    <property type="protein sequence ID" value="NWJ48055.1"/>
    <property type="molecule type" value="Genomic_DNA"/>
</dbReference>
<dbReference type="SMART" id="SM00228">
    <property type="entry name" value="PDZ"/>
    <property type="match status" value="1"/>
</dbReference>
<name>A0A8T7M7D6_9CHLR</name>
<dbReference type="Proteomes" id="UP000521676">
    <property type="component" value="Unassembled WGS sequence"/>
</dbReference>
<feature type="signal peptide" evidence="4">
    <location>
        <begin position="1"/>
        <end position="22"/>
    </location>
</feature>
<dbReference type="SUPFAM" id="SSF50156">
    <property type="entry name" value="PDZ domain-like"/>
    <property type="match status" value="1"/>
</dbReference>
<dbReference type="InterPro" id="IPR001940">
    <property type="entry name" value="Peptidase_S1C"/>
</dbReference>
<dbReference type="CDD" id="cd06779">
    <property type="entry name" value="cpPDZ_Deg_HtrA-like"/>
    <property type="match status" value="1"/>
</dbReference>